<feature type="transmembrane region" description="Helical" evidence="1">
    <location>
        <begin position="750"/>
        <end position="773"/>
    </location>
</feature>
<dbReference type="InterPro" id="IPR036941">
    <property type="entry name" value="Rcpt_L-dom_sf"/>
</dbReference>
<feature type="domain" description="Receptor L-domain" evidence="2">
    <location>
        <begin position="898"/>
        <end position="1021"/>
    </location>
</feature>
<feature type="transmembrane region" description="Helical" evidence="1">
    <location>
        <begin position="846"/>
        <end position="866"/>
    </location>
</feature>
<evidence type="ECO:0000259" key="2">
    <source>
        <dbReference type="Pfam" id="PF01030"/>
    </source>
</evidence>
<feature type="transmembrane region" description="Helical" evidence="1">
    <location>
        <begin position="1215"/>
        <end position="1233"/>
    </location>
</feature>
<name>A0A9P1N7T9_9PELO</name>
<evidence type="ECO:0000313" key="4">
    <source>
        <dbReference type="Proteomes" id="UP001152747"/>
    </source>
</evidence>
<organism evidence="3 4">
    <name type="scientific">Caenorhabditis angaria</name>
    <dbReference type="NCBI Taxonomy" id="860376"/>
    <lineage>
        <taxon>Eukaryota</taxon>
        <taxon>Metazoa</taxon>
        <taxon>Ecdysozoa</taxon>
        <taxon>Nematoda</taxon>
        <taxon>Chromadorea</taxon>
        <taxon>Rhabditida</taxon>
        <taxon>Rhabditina</taxon>
        <taxon>Rhabditomorpha</taxon>
        <taxon>Rhabditoidea</taxon>
        <taxon>Rhabditidae</taxon>
        <taxon>Peloderinae</taxon>
        <taxon>Caenorhabditis</taxon>
    </lineage>
</organism>
<dbReference type="Proteomes" id="UP001152747">
    <property type="component" value="Unassembled WGS sequence"/>
</dbReference>
<evidence type="ECO:0000313" key="3">
    <source>
        <dbReference type="EMBL" id="CAI5454344.1"/>
    </source>
</evidence>
<keyword evidence="1" id="KW-0812">Transmembrane</keyword>
<feature type="transmembrane region" description="Helical" evidence="1">
    <location>
        <begin position="1401"/>
        <end position="1419"/>
    </location>
</feature>
<feature type="transmembrane region" description="Helical" evidence="1">
    <location>
        <begin position="685"/>
        <end position="708"/>
    </location>
</feature>
<reference evidence="3" key="1">
    <citation type="submission" date="2022-11" db="EMBL/GenBank/DDBJ databases">
        <authorList>
            <person name="Kikuchi T."/>
        </authorList>
    </citation>
    <scope>NUCLEOTIDE SEQUENCE</scope>
    <source>
        <strain evidence="3">PS1010</strain>
    </source>
</reference>
<keyword evidence="4" id="KW-1185">Reference proteome</keyword>
<dbReference type="PANTHER" id="PTHR21662:SF28">
    <property type="entry name" value="PROTEIN IRLD-34"/>
    <property type="match status" value="1"/>
</dbReference>
<dbReference type="PANTHER" id="PTHR21662">
    <property type="entry name" value="RECEPTOR PROTEIN-TYROSINE KINASE"/>
    <property type="match status" value="1"/>
</dbReference>
<feature type="transmembrane region" description="Helical" evidence="1">
    <location>
        <begin position="603"/>
        <end position="627"/>
    </location>
</feature>
<dbReference type="OrthoDB" id="5877106at2759"/>
<dbReference type="EMBL" id="CANHGI010000006">
    <property type="protein sequence ID" value="CAI5454344.1"/>
    <property type="molecule type" value="Genomic_DNA"/>
</dbReference>
<accession>A0A9P1N7T9</accession>
<feature type="domain" description="Receptor L-domain" evidence="2">
    <location>
        <begin position="1062"/>
        <end position="1174"/>
    </location>
</feature>
<feature type="transmembrane region" description="Helical" evidence="1">
    <location>
        <begin position="793"/>
        <end position="812"/>
    </location>
</feature>
<dbReference type="Gene3D" id="3.80.20.20">
    <property type="entry name" value="Receptor L-domain"/>
    <property type="match status" value="3"/>
</dbReference>
<feature type="transmembrane region" description="Helical" evidence="1">
    <location>
        <begin position="1349"/>
        <end position="1367"/>
    </location>
</feature>
<sequence>MQQKNVLFQLKILSVEQYAFYVAYNPRLEHIFIPNIEVIYTDVLKIDEDFIGMLIIDNPALCFDYDILMKLITFPRARIQRNVLCNRQIIEKSDKFIKYTDINHTKIFCNMAWFNYSMPEGCQIIDYGIIVYEPSDGSELQKQFESAIQSVEIILGPILIYSTSLTSLNFSSLYFVNNMHFDIERVSWMKYGISLFNNSKLTHLSFPLHPNFLHYGVTPYIQTELNDAIILDDSLCDYVKSFYNFEFKDKFQSCDCLICSFTSDISELDDGCTTIDGIVILDQTSNDTTYQLFKKKLTKVEHIIGSVVVTNSTFKHLDFLPELRTIVYTPTYFHYIYVRQFALYIVNNPELETFRIPKIEMVYDNVMPTDVSFIGTRIQENPVICFHYETLIRIYTFPRLQIQPRTLCNKKIIDETFVYTKYTDQNETKIFCDMKYFNYSAPLGCHIFEYGIIVNELYDVYSVFSKENGIFQGDVGLNTFQKAIESVEIILGPIYIQNSKAVVLNFSNLRMINNMFFDLEQYMRLMHAVYFFNNSNLVTVSFPRQPKIYHYGITQFIYTDLNENVILDDNLCSYVRRFYMFEFNDVFSKCGTIPIFTPISTAYITYIESVFCIILTFSLYISLFWTILKTEHIVSYFQYSIIVYIVICSLEAFYAVLNYIEVFDDNNYGHLLGIQFLLFSNKRSYFYQIFNMFYTNRLALLCSCCLYRTVAFISLNNGKLAMFFAFLIFVISNVSSFGDLSGASRQYSYVLYPFTWFTFGLAYLTSIILSLYLAMTFKNYKAIRAHQLKLSTIFCSQATLAFCICGFPDAFFETYLYTLGRTQLRTRESDGLWKIVRSHTVFSYNYASIIVRWHYPIYAFMLRLSIRSMLKKVSTKIETVKRALDCYISYPISALPNNCTTMYGSFETNASVDITYEILTQKFSTVQKWYGEIHIFNTNFEDLGFFASLEYVYFDWLDIYFNNDDLVEFYYATFWIRNNTNLKSLKMPKLKTIIANVLPTEYHQHSIYINKNPNLCLTETEHTTLRELDRSIIENIVLCTDDLPKKYCYRDFFTGTNFPQGCQILMSGIWMRDEKNTSYQESINQALSTVEEVYGPIVIFQTNYTNLSFPQLTTIRNQYYDSQNSWQWQVLIIRGNKFMTSIEFPKLTNFHHFGNQYQVTVSNNIRMPYSEQNCNLYRRIPFFSVTDDYYSCGLVPIINDGTWDTNLMLQAAEKIASIFCNTILAIFIAVKTYQTKIDVNFFHFALTALVLVNIVEALYINLNYIEVEVNGNNESLEKYGLVLSTGVFVIANIMNMRMLEETTYQYTFILYQLNYACLLISLISAIYLKVFLPRYYPSYTQIITQQNNLSIFLVLQAMWSFLIHGFSDGLAYTFQQYTAIPRIVNYRNWFMYWYGSAIYRWHYLVFGFITLYFISDIFVKFPTRAKITSVSQSTTSRS</sequence>
<feature type="transmembrane region" description="Helical" evidence="1">
    <location>
        <begin position="720"/>
        <end position="738"/>
    </location>
</feature>
<feature type="transmembrane region" description="Helical" evidence="1">
    <location>
        <begin position="1239"/>
        <end position="1259"/>
    </location>
</feature>
<feature type="transmembrane region" description="Helical" evidence="1">
    <location>
        <begin position="1308"/>
        <end position="1328"/>
    </location>
</feature>
<feature type="transmembrane region" description="Helical" evidence="1">
    <location>
        <begin position="1279"/>
        <end position="1296"/>
    </location>
</feature>
<dbReference type="InterPro" id="IPR000494">
    <property type="entry name" value="Rcpt_L-dom"/>
</dbReference>
<feature type="transmembrane region" description="Helical" evidence="1">
    <location>
        <begin position="639"/>
        <end position="660"/>
    </location>
</feature>
<dbReference type="Pfam" id="PF01030">
    <property type="entry name" value="Recep_L_domain"/>
    <property type="match status" value="3"/>
</dbReference>
<feature type="domain" description="Receptor L-domain" evidence="2">
    <location>
        <begin position="271"/>
        <end position="389"/>
    </location>
</feature>
<dbReference type="InterPro" id="IPR053079">
    <property type="entry name" value="SPS2_domain"/>
</dbReference>
<gene>
    <name evidence="3" type="ORF">CAMP_LOCUS16981</name>
</gene>
<evidence type="ECO:0000256" key="1">
    <source>
        <dbReference type="SAM" id="Phobius"/>
    </source>
</evidence>
<protein>
    <recommendedName>
        <fullName evidence="2">Receptor L-domain domain-containing protein</fullName>
    </recommendedName>
</protein>
<keyword evidence="1" id="KW-0472">Membrane</keyword>
<keyword evidence="1" id="KW-1133">Transmembrane helix</keyword>
<proteinExistence type="predicted"/>
<comment type="caution">
    <text evidence="3">The sequence shown here is derived from an EMBL/GenBank/DDBJ whole genome shotgun (WGS) entry which is preliminary data.</text>
</comment>
<dbReference type="SUPFAM" id="SSF52058">
    <property type="entry name" value="L domain-like"/>
    <property type="match status" value="5"/>
</dbReference>